<evidence type="ECO:0000313" key="2">
    <source>
        <dbReference type="EMBL" id="OVE83725.1"/>
    </source>
</evidence>
<feature type="compositionally biased region" description="Low complexity" evidence="1">
    <location>
        <begin position="138"/>
        <end position="156"/>
    </location>
</feature>
<gene>
    <name evidence="2" type="ORF">B2G88_14975</name>
</gene>
<dbReference type="AlphaFoldDB" id="A0A202E666"/>
<dbReference type="EMBL" id="MWPH01000003">
    <property type="protein sequence ID" value="OVE83725.1"/>
    <property type="molecule type" value="Genomic_DNA"/>
</dbReference>
<dbReference type="InterPro" id="IPR055538">
    <property type="entry name" value="DUF7114"/>
</dbReference>
<name>A0A202E666_9EURY</name>
<feature type="compositionally biased region" description="Basic and acidic residues" evidence="1">
    <location>
        <begin position="199"/>
        <end position="214"/>
    </location>
</feature>
<feature type="region of interest" description="Disordered" evidence="1">
    <location>
        <begin position="284"/>
        <end position="309"/>
    </location>
</feature>
<feature type="compositionally biased region" description="Polar residues" evidence="1">
    <location>
        <begin position="300"/>
        <end position="309"/>
    </location>
</feature>
<organism evidence="2 3">
    <name type="scientific">Natronolimnobius baerhuensis</name>
    <dbReference type="NCBI Taxonomy" id="253108"/>
    <lineage>
        <taxon>Archaea</taxon>
        <taxon>Methanobacteriati</taxon>
        <taxon>Methanobacteriota</taxon>
        <taxon>Stenosarchaea group</taxon>
        <taxon>Halobacteria</taxon>
        <taxon>Halobacteriales</taxon>
        <taxon>Natrialbaceae</taxon>
        <taxon>Natronolimnobius</taxon>
    </lineage>
</organism>
<feature type="region of interest" description="Disordered" evidence="1">
    <location>
        <begin position="195"/>
        <end position="215"/>
    </location>
</feature>
<comment type="caution">
    <text evidence="2">The sequence shown here is derived from an EMBL/GenBank/DDBJ whole genome shotgun (WGS) entry which is preliminary data.</text>
</comment>
<dbReference type="Proteomes" id="UP000196084">
    <property type="component" value="Unassembled WGS sequence"/>
</dbReference>
<accession>A0A202E666</accession>
<dbReference type="Pfam" id="PF23426">
    <property type="entry name" value="DUF7114"/>
    <property type="match status" value="2"/>
</dbReference>
<evidence type="ECO:0000256" key="1">
    <source>
        <dbReference type="SAM" id="MobiDB-lite"/>
    </source>
</evidence>
<reference evidence="2 3" key="1">
    <citation type="submission" date="2017-02" db="EMBL/GenBank/DDBJ databases">
        <title>Natronthermophilus aegyptiacus gen. nov.,sp. nov., an aerobic, extremely halophilic alkalithermophilic archaeon isolated from the athalassohaline Wadi An Natrun, Egypt.</title>
        <authorList>
            <person name="Zhao B."/>
        </authorList>
    </citation>
    <scope>NUCLEOTIDE SEQUENCE [LARGE SCALE GENOMIC DNA]</scope>
    <source>
        <strain evidence="2 3">CGMCC 1.3597</strain>
    </source>
</reference>
<keyword evidence="3" id="KW-1185">Reference proteome</keyword>
<evidence type="ECO:0000313" key="3">
    <source>
        <dbReference type="Proteomes" id="UP000196084"/>
    </source>
</evidence>
<protein>
    <submittedName>
        <fullName evidence="2">Uncharacterized protein</fullName>
    </submittedName>
</protein>
<feature type="region of interest" description="Disordered" evidence="1">
    <location>
        <begin position="138"/>
        <end position="158"/>
    </location>
</feature>
<proteinExistence type="predicted"/>
<sequence length="309" mass="31869">MEPADNCRRAASEAVADVEPPQLHDLVETILEEASMVPGVLTVTSAMLATTGAADEPSEHAVISQWASAVAAGDGEHAEGDTSSESVLNATADEAVYTIDGITEGLLTRAAGVQLIYEGLRLTRTLAHTEPWLEAASAGETPAPTGAGTAATPVAPQSDTDGDLEILAADILVARGFYLLARTDAAETAVETVQSFGRDQTHRQDQTSDSDAHASDTALSNINANLERDILALAVETGAVAVDESPADRLTTAATGLVGTTGASFPPAAHWLGDLEATFGETTEAFEFDHDDGSLEDQSTDPATSATDP</sequence>
<dbReference type="RefSeq" id="WP_087715207.1">
    <property type="nucleotide sequence ID" value="NZ_MWPH01000003.1"/>
</dbReference>
<dbReference type="OrthoDB" id="312988at2157"/>